<proteinExistence type="predicted"/>
<name>A0A5D3ATD8_9TREE</name>
<gene>
    <name evidence="1" type="ORF">B9479_005364</name>
</gene>
<sequence>MSSTVSSFNMGAARRSTSFESCVSSEHNSHASVKDINVQHIAASNEKSTNPEAVPTGYILSYTAPGNWLLGSHFCNTHTHIHVASNPTSATPATADTVDLLSRMLKRGFCFAAVSESPRRVERTLEGDIERIRAEDEKYRGFVHVQCVNRLDFMIGKRLAKKMAAGI</sequence>
<evidence type="ECO:0000313" key="1">
    <source>
        <dbReference type="EMBL" id="TYJ53958.1"/>
    </source>
</evidence>
<organism evidence="1 2">
    <name type="scientific">Cryptococcus floricola</name>
    <dbReference type="NCBI Taxonomy" id="2591691"/>
    <lineage>
        <taxon>Eukaryota</taxon>
        <taxon>Fungi</taxon>
        <taxon>Dikarya</taxon>
        <taxon>Basidiomycota</taxon>
        <taxon>Agaricomycotina</taxon>
        <taxon>Tremellomycetes</taxon>
        <taxon>Tremellales</taxon>
        <taxon>Cryptococcaceae</taxon>
        <taxon>Cryptococcus</taxon>
    </lineage>
</organism>
<evidence type="ECO:0000313" key="2">
    <source>
        <dbReference type="Proteomes" id="UP000322245"/>
    </source>
</evidence>
<accession>A0A5D3ATD8</accession>
<comment type="caution">
    <text evidence="1">The sequence shown here is derived from an EMBL/GenBank/DDBJ whole genome shotgun (WGS) entry which is preliminary data.</text>
</comment>
<keyword evidence="2" id="KW-1185">Reference proteome</keyword>
<dbReference type="EMBL" id="NIDF01000072">
    <property type="protein sequence ID" value="TYJ53958.1"/>
    <property type="molecule type" value="Genomic_DNA"/>
</dbReference>
<reference evidence="1 2" key="1">
    <citation type="submission" date="2017-05" db="EMBL/GenBank/DDBJ databases">
        <title>The Genome Sequence of Tsuchiyaea wingfieldii DSM 27421.</title>
        <authorList>
            <person name="Cuomo C."/>
            <person name="Passer A."/>
            <person name="Billmyre B."/>
            <person name="Heitman J."/>
        </authorList>
    </citation>
    <scope>NUCLEOTIDE SEQUENCE [LARGE SCALE GENOMIC DNA]</scope>
    <source>
        <strain evidence="1 2">DSM 27421</strain>
    </source>
</reference>
<protein>
    <submittedName>
        <fullName evidence="1">Uncharacterized protein</fullName>
    </submittedName>
</protein>
<dbReference type="Proteomes" id="UP000322245">
    <property type="component" value="Unassembled WGS sequence"/>
</dbReference>
<dbReference type="AlphaFoldDB" id="A0A5D3ATD8"/>